<name>A0A9P0DC19_9CUCU</name>
<reference evidence="3" key="1">
    <citation type="submission" date="2022-01" db="EMBL/GenBank/DDBJ databases">
        <authorList>
            <person name="King R."/>
        </authorList>
    </citation>
    <scope>NUCLEOTIDE SEQUENCE</scope>
</reference>
<evidence type="ECO:0000259" key="2">
    <source>
        <dbReference type="Pfam" id="PF05699"/>
    </source>
</evidence>
<evidence type="ECO:0000313" key="4">
    <source>
        <dbReference type="Proteomes" id="UP001153636"/>
    </source>
</evidence>
<feature type="region of interest" description="Disordered" evidence="1">
    <location>
        <begin position="1"/>
        <end position="21"/>
    </location>
</feature>
<dbReference type="OrthoDB" id="6779073at2759"/>
<evidence type="ECO:0000313" key="3">
    <source>
        <dbReference type="EMBL" id="CAH1115764.1"/>
    </source>
</evidence>
<feature type="domain" description="HAT C-terminal dimerisation" evidence="2">
    <location>
        <begin position="114"/>
        <end position="185"/>
    </location>
</feature>
<sequence>MNYPSGAKKRKIAKEEAVRQAEDIENGPKIDTFFKKPHIDSGQSQNSNLIHLSHDALPGTSRTNLEENYSDENIIILQADLLQEHYPNDLDQSLGAECIRFKYFIAEINSGISNPREMLKFITQKKLTCSFPNVDIALSIFFSMAVTNCSGQRSFSILERVKSYKRNSLGDEKTNQLSLLAIEHDIFNKIPAENIIESFATLKSRKRAII</sequence>
<dbReference type="AlphaFoldDB" id="A0A9P0DC19"/>
<dbReference type="InterPro" id="IPR008906">
    <property type="entry name" value="HATC_C_dom"/>
</dbReference>
<dbReference type="PANTHER" id="PTHR45749:SF23">
    <property type="entry name" value="ZINC FINGER MYM-TYPE PROTEIN 1-LIKE"/>
    <property type="match status" value="1"/>
</dbReference>
<dbReference type="GO" id="GO:0046983">
    <property type="term" value="F:protein dimerization activity"/>
    <property type="evidence" value="ECO:0007669"/>
    <property type="project" value="InterPro"/>
</dbReference>
<protein>
    <recommendedName>
        <fullName evidence="2">HAT C-terminal dimerisation domain-containing protein</fullName>
    </recommendedName>
</protein>
<evidence type="ECO:0000256" key="1">
    <source>
        <dbReference type="SAM" id="MobiDB-lite"/>
    </source>
</evidence>
<dbReference type="Pfam" id="PF05699">
    <property type="entry name" value="Dimer_Tnp_hAT"/>
    <property type="match status" value="1"/>
</dbReference>
<dbReference type="PANTHER" id="PTHR45749">
    <property type="match status" value="1"/>
</dbReference>
<gene>
    <name evidence="3" type="ORF">PSYICH_LOCUS15158</name>
</gene>
<keyword evidence="4" id="KW-1185">Reference proteome</keyword>
<organism evidence="3 4">
    <name type="scientific">Psylliodes chrysocephalus</name>
    <dbReference type="NCBI Taxonomy" id="3402493"/>
    <lineage>
        <taxon>Eukaryota</taxon>
        <taxon>Metazoa</taxon>
        <taxon>Ecdysozoa</taxon>
        <taxon>Arthropoda</taxon>
        <taxon>Hexapoda</taxon>
        <taxon>Insecta</taxon>
        <taxon>Pterygota</taxon>
        <taxon>Neoptera</taxon>
        <taxon>Endopterygota</taxon>
        <taxon>Coleoptera</taxon>
        <taxon>Polyphaga</taxon>
        <taxon>Cucujiformia</taxon>
        <taxon>Chrysomeloidea</taxon>
        <taxon>Chrysomelidae</taxon>
        <taxon>Galerucinae</taxon>
        <taxon>Alticini</taxon>
        <taxon>Psylliodes</taxon>
    </lineage>
</organism>
<dbReference type="EMBL" id="OV651821">
    <property type="protein sequence ID" value="CAH1115764.1"/>
    <property type="molecule type" value="Genomic_DNA"/>
</dbReference>
<proteinExistence type="predicted"/>
<accession>A0A9P0DC19</accession>
<dbReference type="Proteomes" id="UP001153636">
    <property type="component" value="Chromosome 9"/>
</dbReference>